<proteinExistence type="predicted"/>
<dbReference type="InterPro" id="IPR050331">
    <property type="entry name" value="Zinc_finger"/>
</dbReference>
<feature type="domain" description="C2H2-type" evidence="8">
    <location>
        <begin position="73"/>
        <end position="100"/>
    </location>
</feature>
<organism evidence="9 10">
    <name type="scientific">Strix occidentalis caurina</name>
    <name type="common">northern spotted owl</name>
    <dbReference type="NCBI Taxonomy" id="311401"/>
    <lineage>
        <taxon>Eukaryota</taxon>
        <taxon>Metazoa</taxon>
        <taxon>Chordata</taxon>
        <taxon>Craniata</taxon>
        <taxon>Vertebrata</taxon>
        <taxon>Euteleostomi</taxon>
        <taxon>Archelosauria</taxon>
        <taxon>Archosauria</taxon>
        <taxon>Dinosauria</taxon>
        <taxon>Saurischia</taxon>
        <taxon>Theropoda</taxon>
        <taxon>Coelurosauria</taxon>
        <taxon>Aves</taxon>
        <taxon>Neognathae</taxon>
        <taxon>Neoaves</taxon>
        <taxon>Telluraves</taxon>
        <taxon>Strigiformes</taxon>
        <taxon>Strigidae</taxon>
        <taxon>Strix</taxon>
    </lineage>
</organism>
<evidence type="ECO:0000256" key="6">
    <source>
        <dbReference type="ARBA" id="ARBA00023242"/>
    </source>
</evidence>
<dbReference type="FunFam" id="3.30.160.60:FF:001101">
    <property type="entry name" value="Zinc finger protein 408"/>
    <property type="match status" value="1"/>
</dbReference>
<feature type="domain" description="C2H2-type" evidence="8">
    <location>
        <begin position="101"/>
        <end position="128"/>
    </location>
</feature>
<evidence type="ECO:0000256" key="1">
    <source>
        <dbReference type="ARBA" id="ARBA00004123"/>
    </source>
</evidence>
<dbReference type="Gene3D" id="3.30.160.60">
    <property type="entry name" value="Classic Zinc Finger"/>
    <property type="match status" value="4"/>
</dbReference>
<dbReference type="Pfam" id="PF13894">
    <property type="entry name" value="zf-C2H2_4"/>
    <property type="match status" value="1"/>
</dbReference>
<dbReference type="AlphaFoldDB" id="A0A8D0F2X7"/>
<dbReference type="InterPro" id="IPR013087">
    <property type="entry name" value="Znf_C2H2_type"/>
</dbReference>
<dbReference type="InterPro" id="IPR036236">
    <property type="entry name" value="Znf_C2H2_sf"/>
</dbReference>
<reference evidence="9" key="1">
    <citation type="submission" date="2025-08" db="UniProtKB">
        <authorList>
            <consortium name="Ensembl"/>
        </authorList>
    </citation>
    <scope>IDENTIFICATION</scope>
</reference>
<evidence type="ECO:0000313" key="10">
    <source>
        <dbReference type="Proteomes" id="UP000694551"/>
    </source>
</evidence>
<protein>
    <recommendedName>
        <fullName evidence="8">C2H2-type domain-containing protein</fullName>
    </recommendedName>
</protein>
<evidence type="ECO:0000256" key="3">
    <source>
        <dbReference type="ARBA" id="ARBA00022737"/>
    </source>
</evidence>
<dbReference type="PROSITE" id="PS50157">
    <property type="entry name" value="ZINC_FINGER_C2H2_2"/>
    <property type="match status" value="4"/>
</dbReference>
<dbReference type="Proteomes" id="UP000694551">
    <property type="component" value="Unplaced"/>
</dbReference>
<keyword evidence="4 7" id="KW-0863">Zinc-finger</keyword>
<evidence type="ECO:0000256" key="5">
    <source>
        <dbReference type="ARBA" id="ARBA00022833"/>
    </source>
</evidence>
<dbReference type="SUPFAM" id="SSF57667">
    <property type="entry name" value="beta-beta-alpha zinc fingers"/>
    <property type="match status" value="2"/>
</dbReference>
<dbReference type="Pfam" id="PF00096">
    <property type="entry name" value="zf-C2H2"/>
    <property type="match status" value="2"/>
</dbReference>
<comment type="subcellular location">
    <subcellularLocation>
        <location evidence="1">Nucleus</location>
    </subcellularLocation>
</comment>
<evidence type="ECO:0000259" key="8">
    <source>
        <dbReference type="PROSITE" id="PS50157"/>
    </source>
</evidence>
<dbReference type="SMART" id="SM00355">
    <property type="entry name" value="ZnF_C2H2"/>
    <property type="match status" value="4"/>
</dbReference>
<dbReference type="GO" id="GO:0010468">
    <property type="term" value="P:regulation of gene expression"/>
    <property type="evidence" value="ECO:0007669"/>
    <property type="project" value="TreeGrafter"/>
</dbReference>
<name>A0A8D0F2X7_STROC</name>
<keyword evidence="5" id="KW-0862">Zinc</keyword>
<dbReference type="FunFam" id="3.30.160.60:FF:001515">
    <property type="entry name" value="zinc finger protein 408"/>
    <property type="match status" value="1"/>
</dbReference>
<reference evidence="9" key="2">
    <citation type="submission" date="2025-09" db="UniProtKB">
        <authorList>
            <consortium name="Ensembl"/>
        </authorList>
    </citation>
    <scope>IDENTIFICATION</scope>
</reference>
<dbReference type="Ensembl" id="ENSSOCT00000009235.1">
    <property type="protein sequence ID" value="ENSSOCP00000008999.1"/>
    <property type="gene ID" value="ENSSOCG00000006870.1"/>
</dbReference>
<keyword evidence="3" id="KW-0677">Repeat</keyword>
<dbReference type="FunFam" id="3.30.160.60:FF:001136">
    <property type="entry name" value="Zinc finger protein 408"/>
    <property type="match status" value="1"/>
</dbReference>
<dbReference type="FunFam" id="3.30.160.60:FF:001498">
    <property type="entry name" value="Zinc finger protein 404"/>
    <property type="match status" value="1"/>
</dbReference>
<dbReference type="GO" id="GO:0005634">
    <property type="term" value="C:nucleus"/>
    <property type="evidence" value="ECO:0007669"/>
    <property type="project" value="UniProtKB-SubCell"/>
</dbReference>
<feature type="domain" description="C2H2-type" evidence="8">
    <location>
        <begin position="129"/>
        <end position="156"/>
    </location>
</feature>
<evidence type="ECO:0000256" key="7">
    <source>
        <dbReference type="PROSITE-ProRule" id="PRU00042"/>
    </source>
</evidence>
<evidence type="ECO:0000256" key="2">
    <source>
        <dbReference type="ARBA" id="ARBA00022723"/>
    </source>
</evidence>
<dbReference type="PANTHER" id="PTHR16515:SF57">
    <property type="entry name" value="ZINC FINGER PROTEIN 154-LIKE"/>
    <property type="match status" value="1"/>
</dbReference>
<feature type="domain" description="C2H2-type" evidence="8">
    <location>
        <begin position="157"/>
        <end position="184"/>
    </location>
</feature>
<keyword evidence="2" id="KW-0479">Metal-binding</keyword>
<dbReference type="PANTHER" id="PTHR16515">
    <property type="entry name" value="PR DOMAIN ZINC FINGER PROTEIN"/>
    <property type="match status" value="1"/>
</dbReference>
<accession>A0A8D0F2X7</accession>
<evidence type="ECO:0000313" key="9">
    <source>
        <dbReference type="Ensembl" id="ENSSOCP00000008999.1"/>
    </source>
</evidence>
<evidence type="ECO:0000256" key="4">
    <source>
        <dbReference type="ARBA" id="ARBA00022771"/>
    </source>
</evidence>
<sequence length="223" mass="24940">SPGAFSCARHRCAGVLAPQPLRDRWPGRASVLRGPLEGPEGQEAYTELVEGRSGSPGTPPKALPPKDVIKRRYRCGDCGKAFLQLCHLKKHRFVHAGHKPFLCTECGKSYSSEESFKAHVLAHRGVRPFQCTQCDKAYRTKRDLKIHLAAGTGPRPYACPYCGKDFRQQSNLREHLRLHTGEKPYKCRFSCVPLLASPCKGSIVDLYMLRRICLSPPCSSWVH</sequence>
<dbReference type="PROSITE" id="PS00028">
    <property type="entry name" value="ZINC_FINGER_C2H2_1"/>
    <property type="match status" value="3"/>
</dbReference>
<dbReference type="GO" id="GO:0008270">
    <property type="term" value="F:zinc ion binding"/>
    <property type="evidence" value="ECO:0007669"/>
    <property type="project" value="UniProtKB-KW"/>
</dbReference>
<keyword evidence="6" id="KW-0539">Nucleus</keyword>
<keyword evidence="10" id="KW-1185">Reference proteome</keyword>